<dbReference type="InterPro" id="IPR002763">
    <property type="entry name" value="DUF72"/>
</dbReference>
<dbReference type="EMBL" id="JAAXLS010000013">
    <property type="protein sequence ID" value="NKQ55150.1"/>
    <property type="molecule type" value="Genomic_DNA"/>
</dbReference>
<gene>
    <name evidence="1" type="ORF">HFP15_19900</name>
</gene>
<dbReference type="InterPro" id="IPR036520">
    <property type="entry name" value="UPF0759_sf"/>
</dbReference>
<name>A0ABX1J9Y1_9PSEU</name>
<keyword evidence="2" id="KW-1185">Reference proteome</keyword>
<dbReference type="SUPFAM" id="SSF117396">
    <property type="entry name" value="TM1631-like"/>
    <property type="match status" value="1"/>
</dbReference>
<evidence type="ECO:0000313" key="2">
    <source>
        <dbReference type="Proteomes" id="UP000715441"/>
    </source>
</evidence>
<dbReference type="PANTHER" id="PTHR30348">
    <property type="entry name" value="UNCHARACTERIZED PROTEIN YECE"/>
    <property type="match status" value="1"/>
</dbReference>
<dbReference type="Gene3D" id="3.20.20.410">
    <property type="entry name" value="Protein of unknown function UPF0759"/>
    <property type="match status" value="1"/>
</dbReference>
<proteinExistence type="predicted"/>
<dbReference type="PANTHER" id="PTHR30348:SF4">
    <property type="entry name" value="DUF72 DOMAIN-CONTAINING PROTEIN"/>
    <property type="match status" value="1"/>
</dbReference>
<dbReference type="Pfam" id="PF01904">
    <property type="entry name" value="DUF72"/>
    <property type="match status" value="1"/>
</dbReference>
<sequence>MGTSGWRYPPWRGVFYPQGLAQRRELEYLSRQMNSAEINGSFYSLQRPERYRAWFEQTPEQFVFAVKGGRYITHMKRLADVRTPLANFFASGVLALGHKLGPFLWQLPPNLAFDADRLAGFFELLPRDTRAATALAKDHDDKLKGEACLPTGPQRPLRHALEVRHSSFRRPEYAKLLRDNGIASVISDSAGTWPTLEEDTADFVYIRLHGDEELYTSGYSAEALDAWAAKIRAWDGSRDVYVYFDNDVKVRAPMDAIALADRLR</sequence>
<evidence type="ECO:0000313" key="1">
    <source>
        <dbReference type="EMBL" id="NKQ55150.1"/>
    </source>
</evidence>
<comment type="caution">
    <text evidence="1">The sequence shown here is derived from an EMBL/GenBank/DDBJ whole genome shotgun (WGS) entry which is preliminary data.</text>
</comment>
<protein>
    <submittedName>
        <fullName evidence="1">DUF72 domain-containing protein</fullName>
    </submittedName>
</protein>
<accession>A0ABX1J9Y1</accession>
<dbReference type="Proteomes" id="UP000715441">
    <property type="component" value="Unassembled WGS sequence"/>
</dbReference>
<organism evidence="1 2">
    <name type="scientific">Amycolatopsis acididurans</name>
    <dbReference type="NCBI Taxonomy" id="2724524"/>
    <lineage>
        <taxon>Bacteria</taxon>
        <taxon>Bacillati</taxon>
        <taxon>Actinomycetota</taxon>
        <taxon>Actinomycetes</taxon>
        <taxon>Pseudonocardiales</taxon>
        <taxon>Pseudonocardiaceae</taxon>
        <taxon>Amycolatopsis</taxon>
    </lineage>
</organism>
<reference evidence="1 2" key="1">
    <citation type="submission" date="2020-04" db="EMBL/GenBank/DDBJ databases">
        <title>Novel species.</title>
        <authorList>
            <person name="Teo W.F.A."/>
            <person name="Lipun K."/>
            <person name="Srisuk N."/>
            <person name="Duangmal K."/>
        </authorList>
    </citation>
    <scope>NUCLEOTIDE SEQUENCE [LARGE SCALE GENOMIC DNA]</scope>
    <source>
        <strain evidence="1 2">K13G38</strain>
    </source>
</reference>